<evidence type="ECO:0000313" key="2">
    <source>
        <dbReference type="EMBL" id="KAK1428735.1"/>
    </source>
</evidence>
<dbReference type="SUPFAM" id="SSF56112">
    <property type="entry name" value="Protein kinase-like (PK-like)"/>
    <property type="match status" value="1"/>
</dbReference>
<sequence length="116" mass="12978">MNRLPVIVVLLFLGYICLLLLETSASKAADFGIHLNLVFSHSNMVKRLAGRLGWEEFKREVRILQALSGHENVVQLCEGGELLDRILSKFGYDLRSNSCEISFCKMWTGISACAVC</sequence>
<evidence type="ECO:0000313" key="3">
    <source>
        <dbReference type="Proteomes" id="UP001229421"/>
    </source>
</evidence>
<keyword evidence="3" id="KW-1185">Reference proteome</keyword>
<gene>
    <name evidence="2" type="ORF">QVD17_17575</name>
</gene>
<dbReference type="AlphaFoldDB" id="A0AAD8KSG9"/>
<organism evidence="2 3">
    <name type="scientific">Tagetes erecta</name>
    <name type="common">African marigold</name>
    <dbReference type="NCBI Taxonomy" id="13708"/>
    <lineage>
        <taxon>Eukaryota</taxon>
        <taxon>Viridiplantae</taxon>
        <taxon>Streptophyta</taxon>
        <taxon>Embryophyta</taxon>
        <taxon>Tracheophyta</taxon>
        <taxon>Spermatophyta</taxon>
        <taxon>Magnoliopsida</taxon>
        <taxon>eudicotyledons</taxon>
        <taxon>Gunneridae</taxon>
        <taxon>Pentapetalae</taxon>
        <taxon>asterids</taxon>
        <taxon>campanulids</taxon>
        <taxon>Asterales</taxon>
        <taxon>Asteraceae</taxon>
        <taxon>Asteroideae</taxon>
        <taxon>Heliantheae alliance</taxon>
        <taxon>Tageteae</taxon>
        <taxon>Tagetes</taxon>
    </lineage>
</organism>
<feature type="signal peptide" evidence="1">
    <location>
        <begin position="1"/>
        <end position="28"/>
    </location>
</feature>
<feature type="chain" id="PRO_5042169532" evidence="1">
    <location>
        <begin position="29"/>
        <end position="116"/>
    </location>
</feature>
<evidence type="ECO:0000256" key="1">
    <source>
        <dbReference type="SAM" id="SignalP"/>
    </source>
</evidence>
<name>A0AAD8KSG9_TARER</name>
<proteinExistence type="predicted"/>
<comment type="caution">
    <text evidence="2">The sequence shown here is derived from an EMBL/GenBank/DDBJ whole genome shotgun (WGS) entry which is preliminary data.</text>
</comment>
<dbReference type="InterPro" id="IPR011009">
    <property type="entry name" value="Kinase-like_dom_sf"/>
</dbReference>
<reference evidence="2" key="1">
    <citation type="journal article" date="2023" name="bioRxiv">
        <title>Improved chromosome-level genome assembly for marigold (Tagetes erecta).</title>
        <authorList>
            <person name="Jiang F."/>
            <person name="Yuan L."/>
            <person name="Wang S."/>
            <person name="Wang H."/>
            <person name="Xu D."/>
            <person name="Wang A."/>
            <person name="Fan W."/>
        </authorList>
    </citation>
    <scope>NUCLEOTIDE SEQUENCE</scope>
    <source>
        <strain evidence="2">WSJ</strain>
        <tissue evidence="2">Leaf</tissue>
    </source>
</reference>
<protein>
    <submittedName>
        <fullName evidence="2">Uncharacterized protein</fullName>
    </submittedName>
</protein>
<keyword evidence="1" id="KW-0732">Signal</keyword>
<dbReference type="EMBL" id="JAUHHV010000004">
    <property type="protein sequence ID" value="KAK1428735.1"/>
    <property type="molecule type" value="Genomic_DNA"/>
</dbReference>
<accession>A0AAD8KSG9</accession>
<dbReference type="Proteomes" id="UP001229421">
    <property type="component" value="Unassembled WGS sequence"/>
</dbReference>